<name>A0A397TUF0_9GLOM</name>
<dbReference type="OrthoDB" id="2461315at2759"/>
<dbReference type="AlphaFoldDB" id="A0A397TUF0"/>
<dbReference type="Proteomes" id="UP000266673">
    <property type="component" value="Unassembled WGS sequence"/>
</dbReference>
<reference evidence="1 2" key="1">
    <citation type="submission" date="2018-06" db="EMBL/GenBank/DDBJ databases">
        <title>Comparative genomics reveals the genomic features of Rhizophagus irregularis, R. cerebriforme, R. diaphanum and Gigaspora rosea, and their symbiotic lifestyle signature.</title>
        <authorList>
            <person name="Morin E."/>
            <person name="San Clemente H."/>
            <person name="Chen E.C.H."/>
            <person name="De La Providencia I."/>
            <person name="Hainaut M."/>
            <person name="Kuo A."/>
            <person name="Kohler A."/>
            <person name="Murat C."/>
            <person name="Tang N."/>
            <person name="Roy S."/>
            <person name="Loubradou J."/>
            <person name="Henrissat B."/>
            <person name="Grigoriev I.V."/>
            <person name="Corradi N."/>
            <person name="Roux C."/>
            <person name="Martin F.M."/>
        </authorList>
    </citation>
    <scope>NUCLEOTIDE SEQUENCE [LARGE SCALE GENOMIC DNA]</scope>
    <source>
        <strain evidence="1 2">DAOM 194757</strain>
    </source>
</reference>
<sequence length="91" mass="10049">MSSQNKSVALLSKASKRNLRKKDLRAIKKAKFENLDISVVEDNTNSTSNINLANERDDIFYDPLKAGLGSEYSLPSSIVIEGAIVESQLSY</sequence>
<organism evidence="1 2">
    <name type="scientific">Gigaspora rosea</name>
    <dbReference type="NCBI Taxonomy" id="44941"/>
    <lineage>
        <taxon>Eukaryota</taxon>
        <taxon>Fungi</taxon>
        <taxon>Fungi incertae sedis</taxon>
        <taxon>Mucoromycota</taxon>
        <taxon>Glomeromycotina</taxon>
        <taxon>Glomeromycetes</taxon>
        <taxon>Diversisporales</taxon>
        <taxon>Gigasporaceae</taxon>
        <taxon>Gigaspora</taxon>
    </lineage>
</organism>
<comment type="caution">
    <text evidence="1">The sequence shown here is derived from an EMBL/GenBank/DDBJ whole genome shotgun (WGS) entry which is preliminary data.</text>
</comment>
<protein>
    <submittedName>
        <fullName evidence="1">Uncharacterized protein</fullName>
    </submittedName>
</protein>
<accession>A0A397TUF0</accession>
<dbReference type="EMBL" id="QKWP01002960">
    <property type="protein sequence ID" value="RIB01742.1"/>
    <property type="molecule type" value="Genomic_DNA"/>
</dbReference>
<proteinExistence type="predicted"/>
<evidence type="ECO:0000313" key="1">
    <source>
        <dbReference type="EMBL" id="RIB01742.1"/>
    </source>
</evidence>
<gene>
    <name evidence="1" type="ORF">C2G38_2229815</name>
</gene>
<keyword evidence="2" id="KW-1185">Reference proteome</keyword>
<evidence type="ECO:0000313" key="2">
    <source>
        <dbReference type="Proteomes" id="UP000266673"/>
    </source>
</evidence>